<dbReference type="InterPro" id="IPR046341">
    <property type="entry name" value="SET_dom_sf"/>
</dbReference>
<dbReference type="PROSITE" id="PS50280">
    <property type="entry name" value="SET"/>
    <property type="match status" value="1"/>
</dbReference>
<evidence type="ECO:0000256" key="4">
    <source>
        <dbReference type="ARBA" id="ARBA00022679"/>
    </source>
</evidence>
<dbReference type="InParanoid" id="A0A165CXP6"/>
<dbReference type="PANTHER" id="PTHR46223:SF3">
    <property type="entry name" value="HISTONE-LYSINE N-METHYLTRANSFERASE SET-23"/>
    <property type="match status" value="1"/>
</dbReference>
<keyword evidence="7" id="KW-0862">Zinc</keyword>
<feature type="domain" description="SET" evidence="8">
    <location>
        <begin position="53"/>
        <end position="189"/>
    </location>
</feature>
<dbReference type="AlphaFoldDB" id="A0A165CXP6"/>
<dbReference type="OrthoDB" id="308383at2759"/>
<dbReference type="PANTHER" id="PTHR46223">
    <property type="entry name" value="HISTONE-LYSINE N-METHYLTRANSFERASE SUV39H"/>
    <property type="match status" value="1"/>
</dbReference>
<proteinExistence type="predicted"/>
<evidence type="ECO:0000256" key="5">
    <source>
        <dbReference type="ARBA" id="ARBA00022691"/>
    </source>
</evidence>
<dbReference type="SUPFAM" id="SSF82199">
    <property type="entry name" value="SET domain"/>
    <property type="match status" value="1"/>
</dbReference>
<keyword evidence="4" id="KW-0808">Transferase</keyword>
<keyword evidence="6" id="KW-0479">Metal-binding</keyword>
<evidence type="ECO:0000259" key="8">
    <source>
        <dbReference type="PROSITE" id="PS50280"/>
    </source>
</evidence>
<dbReference type="SMART" id="SM00317">
    <property type="entry name" value="SET"/>
    <property type="match status" value="1"/>
</dbReference>
<dbReference type="STRING" id="1353952.A0A165CXP6"/>
<dbReference type="GO" id="GO:0032259">
    <property type="term" value="P:methylation"/>
    <property type="evidence" value="ECO:0007669"/>
    <property type="project" value="UniProtKB-KW"/>
</dbReference>
<comment type="subcellular location">
    <subcellularLocation>
        <location evidence="1">Chromosome</location>
    </subcellularLocation>
</comment>
<dbReference type="Gene3D" id="2.170.270.10">
    <property type="entry name" value="SET domain"/>
    <property type="match status" value="1"/>
</dbReference>
<gene>
    <name evidence="9" type="ORF">CALCODRAFT_487758</name>
</gene>
<protein>
    <submittedName>
        <fullName evidence="9">SET domain-containing protein</fullName>
    </submittedName>
</protein>
<evidence type="ECO:0000313" key="9">
    <source>
        <dbReference type="EMBL" id="KZT51622.1"/>
    </source>
</evidence>
<name>A0A165CXP6_9BASI</name>
<organism evidence="9 10">
    <name type="scientific">Calocera cornea HHB12733</name>
    <dbReference type="NCBI Taxonomy" id="1353952"/>
    <lineage>
        <taxon>Eukaryota</taxon>
        <taxon>Fungi</taxon>
        <taxon>Dikarya</taxon>
        <taxon>Basidiomycota</taxon>
        <taxon>Agaricomycotina</taxon>
        <taxon>Dacrymycetes</taxon>
        <taxon>Dacrymycetales</taxon>
        <taxon>Dacrymycetaceae</taxon>
        <taxon>Calocera</taxon>
    </lineage>
</organism>
<dbReference type="EMBL" id="KV424098">
    <property type="protein sequence ID" value="KZT51622.1"/>
    <property type="molecule type" value="Genomic_DNA"/>
</dbReference>
<keyword evidence="2" id="KW-0158">Chromosome</keyword>
<keyword evidence="10" id="KW-1185">Reference proteome</keyword>
<dbReference type="Proteomes" id="UP000076842">
    <property type="component" value="Unassembled WGS sequence"/>
</dbReference>
<dbReference type="InterPro" id="IPR050973">
    <property type="entry name" value="H3K9_Histone-Lys_N-MTase"/>
</dbReference>
<evidence type="ECO:0000256" key="1">
    <source>
        <dbReference type="ARBA" id="ARBA00004286"/>
    </source>
</evidence>
<accession>A0A165CXP6</accession>
<evidence type="ECO:0000256" key="7">
    <source>
        <dbReference type="ARBA" id="ARBA00022833"/>
    </source>
</evidence>
<dbReference type="GO" id="GO:0008168">
    <property type="term" value="F:methyltransferase activity"/>
    <property type="evidence" value="ECO:0007669"/>
    <property type="project" value="UniProtKB-KW"/>
</dbReference>
<keyword evidence="3" id="KW-0489">Methyltransferase</keyword>
<evidence type="ECO:0000256" key="3">
    <source>
        <dbReference type="ARBA" id="ARBA00022603"/>
    </source>
</evidence>
<evidence type="ECO:0000313" key="10">
    <source>
        <dbReference type="Proteomes" id="UP000076842"/>
    </source>
</evidence>
<evidence type="ECO:0000256" key="6">
    <source>
        <dbReference type="ARBA" id="ARBA00022723"/>
    </source>
</evidence>
<dbReference type="Pfam" id="PF00856">
    <property type="entry name" value="SET"/>
    <property type="match status" value="1"/>
</dbReference>
<keyword evidence="5" id="KW-0949">S-adenosyl-L-methionine</keyword>
<dbReference type="InterPro" id="IPR001214">
    <property type="entry name" value="SET_dom"/>
</dbReference>
<dbReference type="GO" id="GO:0046872">
    <property type="term" value="F:metal ion binding"/>
    <property type="evidence" value="ECO:0007669"/>
    <property type="project" value="UniProtKB-KW"/>
</dbReference>
<sequence>MSKKKSSNEKPKVQHWTAAEEEEMINILNEQAVNGNWSNNSFKNTRSQDGLDYDLELYWHSTFGYGVRALEAIPAGEFLATYTGSTLSERQAAKLEAHDPVRATYFFGLSTTLAPAGGRLRAKHLGQGKWLIDASQKGNLSRFINHACDDANVVFCFIQNGGPRADFPTVGLFTSRAVSAGESLAANYGDTVREGGAGRHARVLIKCRCRPDCKHVLWHID</sequence>
<evidence type="ECO:0000256" key="2">
    <source>
        <dbReference type="ARBA" id="ARBA00022454"/>
    </source>
</evidence>
<dbReference type="GO" id="GO:0005694">
    <property type="term" value="C:chromosome"/>
    <property type="evidence" value="ECO:0007669"/>
    <property type="project" value="UniProtKB-SubCell"/>
</dbReference>
<reference evidence="9 10" key="1">
    <citation type="journal article" date="2016" name="Mol. Biol. Evol.">
        <title>Comparative Genomics of Early-Diverging Mushroom-Forming Fungi Provides Insights into the Origins of Lignocellulose Decay Capabilities.</title>
        <authorList>
            <person name="Nagy L.G."/>
            <person name="Riley R."/>
            <person name="Tritt A."/>
            <person name="Adam C."/>
            <person name="Daum C."/>
            <person name="Floudas D."/>
            <person name="Sun H."/>
            <person name="Yadav J.S."/>
            <person name="Pangilinan J."/>
            <person name="Larsson K.H."/>
            <person name="Matsuura K."/>
            <person name="Barry K."/>
            <person name="Labutti K."/>
            <person name="Kuo R."/>
            <person name="Ohm R.A."/>
            <person name="Bhattacharya S.S."/>
            <person name="Shirouzu T."/>
            <person name="Yoshinaga Y."/>
            <person name="Martin F.M."/>
            <person name="Grigoriev I.V."/>
            <person name="Hibbett D.S."/>
        </authorList>
    </citation>
    <scope>NUCLEOTIDE SEQUENCE [LARGE SCALE GENOMIC DNA]</scope>
    <source>
        <strain evidence="9 10">HHB12733</strain>
    </source>
</reference>